<evidence type="ECO:0000256" key="2">
    <source>
        <dbReference type="SAM" id="SignalP"/>
    </source>
</evidence>
<feature type="signal peptide" evidence="2">
    <location>
        <begin position="1"/>
        <end position="23"/>
    </location>
</feature>
<name>A0A2T7PJM8_POMCA</name>
<dbReference type="Proteomes" id="UP000245119">
    <property type="component" value="Linkage Group LG3"/>
</dbReference>
<dbReference type="AlphaFoldDB" id="A0A2T7PJM8"/>
<evidence type="ECO:0000256" key="1">
    <source>
        <dbReference type="SAM" id="Phobius"/>
    </source>
</evidence>
<dbReference type="GO" id="GO:0016020">
    <property type="term" value="C:membrane"/>
    <property type="evidence" value="ECO:0007669"/>
    <property type="project" value="InterPro"/>
</dbReference>
<sequence>MAVLVPLAILIMSLWCYSLFGEADSNNREICDHKYIGLKSGDGESYADMIGTNQGATAVLTSPLSCEDNVTTICVQFDYKFDDSTGGTLSLWLCKFTTGCEVLWSADSNDNSPNTWHHVNKSVSVNQRGKFQRFSDKTNQPSSHGQFRGEKTKDYSFNLETDFYLDNIFYENTSCTIDSTTTSLTTTDLSTSADEDDREETITANDDEESSQLIMIAALIAVLMLTAAVVVVVVYFRRQRADSDTGSKKSSINRDPRSSIAMVTNEFYDIADGAPNIDEGILLQDLGTSPDPDNYYSVIDDTGGNEEVNTQSNPDVVVHHGCDNYEIVDLDEDNVHWKPQQPAPGITSHS</sequence>
<keyword evidence="1" id="KW-1133">Transmembrane helix</keyword>
<evidence type="ECO:0000259" key="3">
    <source>
        <dbReference type="Pfam" id="PF00629"/>
    </source>
</evidence>
<dbReference type="EMBL" id="PZQS01000003">
    <property type="protein sequence ID" value="PVD33623.1"/>
    <property type="molecule type" value="Genomic_DNA"/>
</dbReference>
<accession>A0A2T7PJM8</accession>
<keyword evidence="2" id="KW-0732">Signal</keyword>
<keyword evidence="1" id="KW-0812">Transmembrane</keyword>
<reference evidence="4 5" key="1">
    <citation type="submission" date="2018-04" db="EMBL/GenBank/DDBJ databases">
        <title>The genome of golden apple snail Pomacea canaliculata provides insight into stress tolerance and invasive adaptation.</title>
        <authorList>
            <person name="Liu C."/>
            <person name="Liu B."/>
            <person name="Ren Y."/>
            <person name="Zhang Y."/>
            <person name="Wang H."/>
            <person name="Li S."/>
            <person name="Jiang F."/>
            <person name="Yin L."/>
            <person name="Zhang G."/>
            <person name="Qian W."/>
            <person name="Fan W."/>
        </authorList>
    </citation>
    <scope>NUCLEOTIDE SEQUENCE [LARGE SCALE GENOMIC DNA]</scope>
    <source>
        <strain evidence="4">SZHN2017</strain>
        <tissue evidence="4">Muscle</tissue>
    </source>
</reference>
<feature type="domain" description="MAM" evidence="3">
    <location>
        <begin position="52"/>
        <end position="133"/>
    </location>
</feature>
<comment type="caution">
    <text evidence="4">The sequence shown here is derived from an EMBL/GenBank/DDBJ whole genome shotgun (WGS) entry which is preliminary data.</text>
</comment>
<feature type="chain" id="PRO_5015450957" description="MAM domain-containing protein" evidence="2">
    <location>
        <begin position="24"/>
        <end position="350"/>
    </location>
</feature>
<feature type="transmembrane region" description="Helical" evidence="1">
    <location>
        <begin position="213"/>
        <end position="236"/>
    </location>
</feature>
<dbReference type="Pfam" id="PF00629">
    <property type="entry name" value="MAM"/>
    <property type="match status" value="1"/>
</dbReference>
<keyword evidence="1" id="KW-0472">Membrane</keyword>
<organism evidence="4 5">
    <name type="scientific">Pomacea canaliculata</name>
    <name type="common">Golden apple snail</name>
    <dbReference type="NCBI Taxonomy" id="400727"/>
    <lineage>
        <taxon>Eukaryota</taxon>
        <taxon>Metazoa</taxon>
        <taxon>Spiralia</taxon>
        <taxon>Lophotrochozoa</taxon>
        <taxon>Mollusca</taxon>
        <taxon>Gastropoda</taxon>
        <taxon>Caenogastropoda</taxon>
        <taxon>Architaenioglossa</taxon>
        <taxon>Ampullarioidea</taxon>
        <taxon>Ampullariidae</taxon>
        <taxon>Pomacea</taxon>
    </lineage>
</organism>
<evidence type="ECO:0000313" key="4">
    <source>
        <dbReference type="EMBL" id="PVD33623.1"/>
    </source>
</evidence>
<dbReference type="Gene3D" id="2.60.120.200">
    <property type="match status" value="1"/>
</dbReference>
<gene>
    <name evidence="4" type="ORF">C0Q70_04881</name>
</gene>
<keyword evidence="5" id="KW-1185">Reference proteome</keyword>
<protein>
    <recommendedName>
        <fullName evidence="3">MAM domain-containing protein</fullName>
    </recommendedName>
</protein>
<proteinExistence type="predicted"/>
<evidence type="ECO:0000313" key="5">
    <source>
        <dbReference type="Proteomes" id="UP000245119"/>
    </source>
</evidence>
<dbReference type="InterPro" id="IPR000998">
    <property type="entry name" value="MAM_dom"/>
</dbReference>